<reference evidence="3 4" key="1">
    <citation type="submission" date="2017-08" db="EMBL/GenBank/DDBJ databases">
        <title>Infants hospitalized years apart are colonized by the same room-sourced microbial strains.</title>
        <authorList>
            <person name="Brooks B."/>
            <person name="Olm M.R."/>
            <person name="Firek B.A."/>
            <person name="Baker R."/>
            <person name="Thomas B.C."/>
            <person name="Morowitz M.J."/>
            <person name="Banfield J.F."/>
        </authorList>
    </citation>
    <scope>NUCLEOTIDE SEQUENCE [LARGE SCALE GENOMIC DNA]</scope>
    <source>
        <strain evidence="3">S2_005_003_R2_43</strain>
    </source>
</reference>
<dbReference type="GO" id="GO:0033072">
    <property type="term" value="P:vancomycin biosynthetic process"/>
    <property type="evidence" value="ECO:0007669"/>
    <property type="project" value="UniProtKB-ARBA"/>
</dbReference>
<evidence type="ECO:0000259" key="1">
    <source>
        <dbReference type="Pfam" id="PF03033"/>
    </source>
</evidence>
<protein>
    <submittedName>
        <fullName evidence="3">Glycosyl transferase</fullName>
    </submittedName>
</protein>
<feature type="domain" description="Glycosyltransferase family 28 N-terminal" evidence="1">
    <location>
        <begin position="3"/>
        <end position="127"/>
    </location>
</feature>
<dbReference type="InterPro" id="IPR050426">
    <property type="entry name" value="Glycosyltransferase_28"/>
</dbReference>
<dbReference type="SUPFAM" id="SSF53756">
    <property type="entry name" value="UDP-Glycosyltransferase/glycogen phosphorylase"/>
    <property type="match status" value="1"/>
</dbReference>
<accession>A0A2W5K2B0</accession>
<dbReference type="PANTHER" id="PTHR48050:SF13">
    <property type="entry name" value="STEROL 3-BETA-GLUCOSYLTRANSFERASE UGT80A2"/>
    <property type="match status" value="1"/>
</dbReference>
<dbReference type="Gene3D" id="3.40.50.2000">
    <property type="entry name" value="Glycogen Phosphorylase B"/>
    <property type="match status" value="2"/>
</dbReference>
<evidence type="ECO:0000313" key="4">
    <source>
        <dbReference type="Proteomes" id="UP000249577"/>
    </source>
</evidence>
<dbReference type="InterPro" id="IPR010610">
    <property type="entry name" value="EryCIII-like_C"/>
</dbReference>
<keyword evidence="3" id="KW-0808">Transferase</keyword>
<dbReference type="PANTHER" id="PTHR48050">
    <property type="entry name" value="STEROL 3-BETA-GLUCOSYLTRANSFERASE"/>
    <property type="match status" value="1"/>
</dbReference>
<dbReference type="CDD" id="cd03784">
    <property type="entry name" value="GT1_Gtf-like"/>
    <property type="match status" value="1"/>
</dbReference>
<evidence type="ECO:0000313" key="3">
    <source>
        <dbReference type="EMBL" id="PZQ10901.1"/>
    </source>
</evidence>
<dbReference type="GO" id="GO:0016758">
    <property type="term" value="F:hexosyltransferase activity"/>
    <property type="evidence" value="ECO:0007669"/>
    <property type="project" value="InterPro"/>
</dbReference>
<dbReference type="GO" id="GO:0005975">
    <property type="term" value="P:carbohydrate metabolic process"/>
    <property type="evidence" value="ECO:0007669"/>
    <property type="project" value="InterPro"/>
</dbReference>
<dbReference type="Pfam" id="PF03033">
    <property type="entry name" value="Glyco_transf_28"/>
    <property type="match status" value="1"/>
</dbReference>
<dbReference type="InterPro" id="IPR002213">
    <property type="entry name" value="UDP_glucos_trans"/>
</dbReference>
<dbReference type="EMBL" id="QFPN01000013">
    <property type="protein sequence ID" value="PZQ10901.1"/>
    <property type="molecule type" value="Genomic_DNA"/>
</dbReference>
<organism evidence="3 4">
    <name type="scientific">Ancylobacter novellus</name>
    <name type="common">Thiobacillus novellus</name>
    <dbReference type="NCBI Taxonomy" id="921"/>
    <lineage>
        <taxon>Bacteria</taxon>
        <taxon>Pseudomonadati</taxon>
        <taxon>Pseudomonadota</taxon>
        <taxon>Alphaproteobacteria</taxon>
        <taxon>Hyphomicrobiales</taxon>
        <taxon>Xanthobacteraceae</taxon>
        <taxon>Ancylobacter</taxon>
    </lineage>
</organism>
<dbReference type="InterPro" id="IPR004276">
    <property type="entry name" value="GlycoTrans_28_N"/>
</dbReference>
<evidence type="ECO:0000259" key="2">
    <source>
        <dbReference type="Pfam" id="PF06722"/>
    </source>
</evidence>
<sequence>MRVLVVAIGTYGDVLPFIGLAAELDRRGHEVTLACAETFAPAARRAGVDVEPLTTAAEYSELFEHPQFWRPFLGARRLFHNLHRFLKPTHDFVVRHHRDGDTLVIASALAIGARIAHETLGVPVVSVHLTPIMFVSRDAPPRLPFVAMPSRLPASLKMKLQTGLYTAFIAPLIKPELNRFRLSLGLEPKRKIRKWWHSSQRMLLLFPDWFAPRQADWPAQSVQLDFPRADMYGASSAQLDPALDAFLGAGEPPVAITFGSARLRTASLYKAAIEACARSGRRCLVLSHQKITPPKGLEGRAFFSTYAPLGKVLPRCAALIHHGGVGTVSQAFAAGAPQVVVPMAFDQFDHAARVRRLGCGTSAPRALFTARRAAAALDEVLGSPAVAEACRSVAARTSRADVIAEACDRIEAEFGAAPGAMIPREAAE</sequence>
<name>A0A2W5K2B0_ANCNO</name>
<comment type="caution">
    <text evidence="3">The sequence shown here is derived from an EMBL/GenBank/DDBJ whole genome shotgun (WGS) entry which is preliminary data.</text>
</comment>
<dbReference type="AlphaFoldDB" id="A0A2W5K2B0"/>
<dbReference type="Proteomes" id="UP000249577">
    <property type="component" value="Unassembled WGS sequence"/>
</dbReference>
<gene>
    <name evidence="3" type="ORF">DI565_19130</name>
</gene>
<feature type="domain" description="Erythromycin biosynthesis protein CIII-like C-terminal" evidence="2">
    <location>
        <begin position="305"/>
        <end position="397"/>
    </location>
</feature>
<proteinExistence type="predicted"/>
<dbReference type="GO" id="GO:0008194">
    <property type="term" value="F:UDP-glycosyltransferase activity"/>
    <property type="evidence" value="ECO:0007669"/>
    <property type="project" value="InterPro"/>
</dbReference>
<dbReference type="Pfam" id="PF06722">
    <property type="entry name" value="EryCIII-like_C"/>
    <property type="match status" value="1"/>
</dbReference>